<organism evidence="2 3">
    <name type="scientific">Amborella trichopoda</name>
    <dbReference type="NCBI Taxonomy" id="13333"/>
    <lineage>
        <taxon>Eukaryota</taxon>
        <taxon>Viridiplantae</taxon>
        <taxon>Streptophyta</taxon>
        <taxon>Embryophyta</taxon>
        <taxon>Tracheophyta</taxon>
        <taxon>Spermatophyta</taxon>
        <taxon>Magnoliopsida</taxon>
        <taxon>Amborellales</taxon>
        <taxon>Amborellaceae</taxon>
        <taxon>Amborella</taxon>
    </lineage>
</organism>
<feature type="compositionally biased region" description="Basic and acidic residues" evidence="1">
    <location>
        <begin position="22"/>
        <end position="48"/>
    </location>
</feature>
<dbReference type="Proteomes" id="UP000017836">
    <property type="component" value="Unassembled WGS sequence"/>
</dbReference>
<dbReference type="AlphaFoldDB" id="W1NSF4"/>
<reference evidence="3" key="1">
    <citation type="journal article" date="2013" name="Science">
        <title>The Amborella genome and the evolution of flowering plants.</title>
        <authorList>
            <consortium name="Amborella Genome Project"/>
        </authorList>
    </citation>
    <scope>NUCLEOTIDE SEQUENCE [LARGE SCALE GENOMIC DNA]</scope>
</reference>
<dbReference type="HOGENOM" id="CLU_2870601_0_0_1"/>
<evidence type="ECO:0000313" key="2">
    <source>
        <dbReference type="EMBL" id="ERN00032.1"/>
    </source>
</evidence>
<dbReference type="Gramene" id="ERN00032">
    <property type="protein sequence ID" value="ERN00032"/>
    <property type="gene ID" value="AMTR_s00105p00047330"/>
</dbReference>
<gene>
    <name evidence="2" type="ORF">AMTR_s00105p00047330</name>
</gene>
<proteinExistence type="predicted"/>
<evidence type="ECO:0000256" key="1">
    <source>
        <dbReference type="SAM" id="MobiDB-lite"/>
    </source>
</evidence>
<sequence length="64" mass="7325">MDERLPNQGEEDTDFLGGKLPSKGEEFYACHHESRKSNKPTQEDKKGLYEQNLKASQQLKGSRD</sequence>
<keyword evidence="3" id="KW-1185">Reference proteome</keyword>
<feature type="region of interest" description="Disordered" evidence="1">
    <location>
        <begin position="1"/>
        <end position="64"/>
    </location>
</feature>
<accession>W1NSF4</accession>
<dbReference type="EMBL" id="KI394961">
    <property type="protein sequence ID" value="ERN00032.1"/>
    <property type="molecule type" value="Genomic_DNA"/>
</dbReference>
<protein>
    <submittedName>
        <fullName evidence="2">Uncharacterized protein</fullName>
    </submittedName>
</protein>
<evidence type="ECO:0000313" key="3">
    <source>
        <dbReference type="Proteomes" id="UP000017836"/>
    </source>
</evidence>
<name>W1NSF4_AMBTC</name>
<feature type="compositionally biased region" description="Polar residues" evidence="1">
    <location>
        <begin position="53"/>
        <end position="64"/>
    </location>
</feature>